<keyword evidence="6" id="KW-1185">Reference proteome</keyword>
<dbReference type="SMART" id="SM00028">
    <property type="entry name" value="TPR"/>
    <property type="match status" value="5"/>
</dbReference>
<gene>
    <name evidence="5" type="ORF">BINO364_LOCUS6066</name>
</gene>
<dbReference type="PANTHER" id="PTHR23083:SF464">
    <property type="entry name" value="TETRATRICOPEPTIDE REPEAT DOMAIN 7, ISOFORM A"/>
    <property type="match status" value="1"/>
</dbReference>
<comment type="function">
    <text evidence="1">Involved in endocytosis.</text>
</comment>
<dbReference type="GO" id="GO:0005886">
    <property type="term" value="C:plasma membrane"/>
    <property type="evidence" value="ECO:0007669"/>
    <property type="project" value="TreeGrafter"/>
</dbReference>
<reference evidence="5" key="1">
    <citation type="submission" date="2021-12" db="EMBL/GenBank/DDBJ databases">
        <authorList>
            <person name="Martin H S."/>
        </authorList>
    </citation>
    <scope>NUCLEOTIDE SEQUENCE</scope>
</reference>
<feature type="region of interest" description="Disordered" evidence="3">
    <location>
        <begin position="630"/>
        <end position="654"/>
    </location>
</feature>
<proteinExistence type="inferred from homology"/>
<name>A0A8J9UIH8_9NEOP</name>
<feature type="compositionally biased region" description="Basic and acidic residues" evidence="3">
    <location>
        <begin position="12"/>
        <end position="22"/>
    </location>
</feature>
<dbReference type="InterPro" id="IPR019734">
    <property type="entry name" value="TPR_rpt"/>
</dbReference>
<accession>A0A8J9UIH8</accession>
<evidence type="ECO:0000259" key="4">
    <source>
        <dbReference type="Pfam" id="PF19440"/>
    </source>
</evidence>
<dbReference type="InterPro" id="IPR011990">
    <property type="entry name" value="TPR-like_helical_dom_sf"/>
</dbReference>
<dbReference type="Gene3D" id="1.25.40.10">
    <property type="entry name" value="Tetratricopeptide repeat domain"/>
    <property type="match status" value="2"/>
</dbReference>
<dbReference type="Pfam" id="PF19440">
    <property type="entry name" value="TTC7_N"/>
    <property type="match status" value="1"/>
</dbReference>
<evidence type="ECO:0000313" key="6">
    <source>
        <dbReference type="Proteomes" id="UP000838878"/>
    </source>
</evidence>
<evidence type="ECO:0000313" key="5">
    <source>
        <dbReference type="EMBL" id="CAH0719764.1"/>
    </source>
</evidence>
<feature type="non-terminal residue" evidence="5">
    <location>
        <position position="899"/>
    </location>
</feature>
<dbReference type="EMBL" id="OV170234">
    <property type="protein sequence ID" value="CAH0719764.1"/>
    <property type="molecule type" value="Genomic_DNA"/>
</dbReference>
<dbReference type="Proteomes" id="UP000838878">
    <property type="component" value="Chromosome 14"/>
</dbReference>
<evidence type="ECO:0000256" key="3">
    <source>
        <dbReference type="SAM" id="MobiDB-lite"/>
    </source>
</evidence>
<evidence type="ECO:0000256" key="2">
    <source>
        <dbReference type="ARBA" id="ARBA00038251"/>
    </source>
</evidence>
<feature type="domain" description="Tetratricopeptide repeat protein 7 N-terminal" evidence="4">
    <location>
        <begin position="1"/>
        <end position="368"/>
    </location>
</feature>
<dbReference type="SUPFAM" id="SSF48452">
    <property type="entry name" value="TPR-like"/>
    <property type="match status" value="3"/>
</dbReference>
<dbReference type="AlphaFoldDB" id="A0A8J9UIH8"/>
<evidence type="ECO:0000256" key="1">
    <source>
        <dbReference type="ARBA" id="ARBA00002550"/>
    </source>
</evidence>
<dbReference type="PANTHER" id="PTHR23083">
    <property type="entry name" value="TETRATRICOPEPTIDE REPEAT PROTEIN, TPR"/>
    <property type="match status" value="1"/>
</dbReference>
<comment type="similarity">
    <text evidence="2">Belongs to the YPP1 family.</text>
</comment>
<dbReference type="OrthoDB" id="29013at2759"/>
<sequence>MTSRSKNAVRSYEAEIEKSREESNWKKAVDLAQQLKARSPQHESLAHFLIGEGKLEAYLDEWPPIKENIERAQRELSDARGYLTLATDELGKKAGVALDAHLLLGKLNYACGAYDDALKNYKLAELSTLTEKELPVRSLRIVAESYAIKGLCLEQTMVPSSTSRYKQAEKESEMIRSFEVSSELSLLYLQRAGAAAAGAAGAVLETALQRAPLLHIRAGRLQAAIDRYREMLTAVESAATQALRLTLARQLAEVLLRGVTGQVYKAPQAAVAPPGTLSRRREEYVSEGPWKPKKYAGINQFVPRNEYEEALLLLLVGEAMAVRDAVLSQSGEFRAAREHSLRCAVAVADLLALLAARWGQHRLLLESLERAMKFSFGSAHVWRQRALCTAAAAAPAAPPAPPHAPDAPPPPGSAAWGASVRALAVARRAAALSPHDAALRLVAADTCYRAAWIEEGLELSQAALAAAAAAGGAAAGLLARCHLYCGIGHQMKAQKTNSRIEKDSHNESGLRMLLRAVELDDNDHLAFYHLALQYVQLGQLNEAMEATRECLASHGECAGGLRLCAALWGCGGARGGRRALAAARLARAHHPRAAWALAAHAALQLRWEGGDAALATGRDLLRLLHADRDDDDHDADRDRDRTPGADALSDSQREDALSNRDAVIKDIPVHVCAASIRAESAGAFRVERALSGAAAAAAASPRAAPRAHAWLLLAHLCLRLDRVSAAAGCVSEAAALTPFSHLVFYTRGLVHAASSEWEEARQCFQNALAIHPTHLDSVVQLGATYYSLGWLRLAERLLRAGAALRPARADTWRRLALVLAALGEPAAAADAAAAALALQPLHPPDFEPYLLCESFTHSLIHEPFITKSIPFVSRVEDHFRSFLPPFVHIQAADLSYVAV</sequence>
<dbReference type="GO" id="GO:0072659">
    <property type="term" value="P:protein localization to plasma membrane"/>
    <property type="evidence" value="ECO:0007669"/>
    <property type="project" value="TreeGrafter"/>
</dbReference>
<dbReference type="InterPro" id="IPR045819">
    <property type="entry name" value="TTC7_N"/>
</dbReference>
<feature type="compositionally biased region" description="Basic and acidic residues" evidence="3">
    <location>
        <begin position="630"/>
        <end position="643"/>
    </location>
</feature>
<organism evidence="5 6">
    <name type="scientific">Brenthis ino</name>
    <name type="common">lesser marbled fritillary</name>
    <dbReference type="NCBI Taxonomy" id="405034"/>
    <lineage>
        <taxon>Eukaryota</taxon>
        <taxon>Metazoa</taxon>
        <taxon>Ecdysozoa</taxon>
        <taxon>Arthropoda</taxon>
        <taxon>Hexapoda</taxon>
        <taxon>Insecta</taxon>
        <taxon>Pterygota</taxon>
        <taxon>Neoptera</taxon>
        <taxon>Endopterygota</taxon>
        <taxon>Lepidoptera</taxon>
        <taxon>Glossata</taxon>
        <taxon>Ditrysia</taxon>
        <taxon>Papilionoidea</taxon>
        <taxon>Nymphalidae</taxon>
        <taxon>Heliconiinae</taxon>
        <taxon>Argynnini</taxon>
        <taxon>Brenthis</taxon>
    </lineage>
</organism>
<dbReference type="InterPro" id="IPR051722">
    <property type="entry name" value="Endocytosis_PI4K-reg_protein"/>
</dbReference>
<feature type="region of interest" description="Disordered" evidence="3">
    <location>
        <begin position="1"/>
        <end position="22"/>
    </location>
</feature>
<dbReference type="GO" id="GO:0046854">
    <property type="term" value="P:phosphatidylinositol phosphate biosynthetic process"/>
    <property type="evidence" value="ECO:0007669"/>
    <property type="project" value="TreeGrafter"/>
</dbReference>
<protein>
    <recommendedName>
        <fullName evidence="4">Tetratricopeptide repeat protein 7 N-terminal domain-containing protein</fullName>
    </recommendedName>
</protein>